<evidence type="ECO:0000256" key="10">
    <source>
        <dbReference type="RuleBase" id="RU361221"/>
    </source>
</evidence>
<dbReference type="FunFam" id="1.10.3080.10:FF:000022">
    <property type="entry name" value="Chloride channel protein"/>
    <property type="match status" value="1"/>
</dbReference>
<feature type="region of interest" description="Disordered" evidence="11">
    <location>
        <begin position="776"/>
        <end position="891"/>
    </location>
</feature>
<feature type="transmembrane region" description="Helical" evidence="10">
    <location>
        <begin position="394"/>
        <end position="415"/>
    </location>
</feature>
<dbReference type="SUPFAM" id="SSF81340">
    <property type="entry name" value="Clc chloride channel"/>
    <property type="match status" value="1"/>
</dbReference>
<evidence type="ECO:0000256" key="1">
    <source>
        <dbReference type="ARBA" id="ARBA00004141"/>
    </source>
</evidence>
<gene>
    <name evidence="13" type="ORF">QR680_017775</name>
</gene>
<dbReference type="SMART" id="SM00116">
    <property type="entry name" value="CBS"/>
    <property type="match status" value="2"/>
</dbReference>
<evidence type="ECO:0000256" key="4">
    <source>
        <dbReference type="ARBA" id="ARBA00022737"/>
    </source>
</evidence>
<feature type="transmembrane region" description="Helical" evidence="10">
    <location>
        <begin position="312"/>
        <end position="336"/>
    </location>
</feature>
<keyword evidence="2 10" id="KW-0813">Transport</keyword>
<feature type="compositionally biased region" description="Basic and acidic residues" evidence="11">
    <location>
        <begin position="783"/>
        <end position="799"/>
    </location>
</feature>
<name>A0AA39HHY6_9BILA</name>
<sequence>MAIGESAAKPKPENVADSCPIDVALSSPVASDGDDVSVLDREYSYEQTVVSAPLRAFGWWRGLKEQLCPFCLVQPFLDRPHSQIGRFRLEGSEEERENDPGRAAERERKIVRFHEHDPREEWKNEKRARTWGAQFKRWKASCKPAQTWRQVRMLLTDWLFLALLGIGMALCSMLMDSIIDYLQTFQLVLMNWASHTGNVFLDYLCTYLAWLGYTEFLVICSAMFVHYVAPQAIGSGIPEMKTILRGVILKDYLTCRTLISKMVGLTFALGSGIPIGKMGPFVHVASIVANLISNLAANFDGVYGNECRKSEMFAAACAVGVACTFSAPVGGVLFSIEVTTMYFSVRNYWRGFFAAVCGATVFRLLRVILNESEVTVVAFYQTHFPKDAFVPEELPFFALIGVICGFMGAAFIVLYRSLVMFLRMNSFAKRFFQRNWITYPIVVAFIVATITYPRGYGRFLTGRFKFTRTLLDFFSNCTWSVPVRSLESPHGCGPDLLSSWTNHEGYGPYNVFLVISLFLCTFFFLSALCNTIPVPCGMFMPVFVVGAALGRLVGEIIASIFPDGMGEGTDQPIFPGVYSVVGAAALSGSVTHALSVAVIVFELTGQLIYILPVMIAVIIANAISTYLQPSIYDSIIKIKHLPYLPDIPPSNSAVHMCCAENIMVTPVRYLSKQTTFDDIRQILVDMPKLRSFPVVDDPCSQMLLGSIPRRALLDILGAQLGDDARRIEAESRIRMAIETIDQHFQESQRVAEKTPAASPEATPAIVQKKKASFELKLPSDSSISEKQRRISESSEDRPIEFSPKPKRLSRFTIEPIEAAPPPATLSPATAKKKRKKKGRRNAVCSTTETAPAEMDDGNSTDTAYSDGNSSRPGSESDLHKMSSVSLPSDHQSSITRNIAEYVKQAKKRLNFLQLNLTPSKKEETTNMVYDLFDEERREWELMRLAEFVELDEAAIDPAPFQLVRKTSLYKVHSLFSMLDLNKAYVTDRGRLVGVVALRDLRIALQSAQPGQELTRTDEDESFSLSSSDDVTPSEIVHGDVESQREAQGEPMKRVMSEGESVKDILTPPLKIVHPSSASLHRFHNHPMLTIFEETEKEWVSRRSSVKSNKSKTEPPEQPVEAPTRDFSDDEGEDRVAKAVAYLRRKSLAPEEIPKDIGELRERTL</sequence>
<evidence type="ECO:0000256" key="6">
    <source>
        <dbReference type="ARBA" id="ARBA00023065"/>
    </source>
</evidence>
<dbReference type="InterPro" id="IPR014743">
    <property type="entry name" value="Cl-channel_core"/>
</dbReference>
<evidence type="ECO:0000256" key="8">
    <source>
        <dbReference type="ARBA" id="ARBA00023214"/>
    </source>
</evidence>
<dbReference type="InterPro" id="IPR000644">
    <property type="entry name" value="CBS_dom"/>
</dbReference>
<reference evidence="13" key="1">
    <citation type="submission" date="2023-06" db="EMBL/GenBank/DDBJ databases">
        <title>Genomic analysis of the entomopathogenic nematode Steinernema hermaphroditum.</title>
        <authorList>
            <person name="Schwarz E.M."/>
            <person name="Heppert J.K."/>
            <person name="Baniya A."/>
            <person name="Schwartz H.T."/>
            <person name="Tan C.-H."/>
            <person name="Antoshechkin I."/>
            <person name="Sternberg P.W."/>
            <person name="Goodrich-Blair H."/>
            <person name="Dillman A.R."/>
        </authorList>
    </citation>
    <scope>NUCLEOTIDE SEQUENCE</scope>
    <source>
        <strain evidence="13">PS9179</strain>
        <tissue evidence="13">Whole animal</tissue>
    </source>
</reference>
<keyword evidence="14" id="KW-1185">Reference proteome</keyword>
<feature type="compositionally biased region" description="Polar residues" evidence="11">
    <location>
        <begin position="859"/>
        <end position="873"/>
    </location>
</feature>
<organism evidence="13 14">
    <name type="scientific">Steinernema hermaphroditum</name>
    <dbReference type="NCBI Taxonomy" id="289476"/>
    <lineage>
        <taxon>Eukaryota</taxon>
        <taxon>Metazoa</taxon>
        <taxon>Ecdysozoa</taxon>
        <taxon>Nematoda</taxon>
        <taxon>Chromadorea</taxon>
        <taxon>Rhabditida</taxon>
        <taxon>Tylenchina</taxon>
        <taxon>Panagrolaimomorpha</taxon>
        <taxon>Strongyloidoidea</taxon>
        <taxon>Steinernematidae</taxon>
        <taxon>Steinernema</taxon>
    </lineage>
</organism>
<evidence type="ECO:0000256" key="3">
    <source>
        <dbReference type="ARBA" id="ARBA00022692"/>
    </source>
</evidence>
<dbReference type="FunFam" id="3.10.580.10:FF:000048">
    <property type="entry name" value="Chloride channel 2c"/>
    <property type="match status" value="1"/>
</dbReference>
<keyword evidence="3 10" id="KW-0812">Transmembrane</keyword>
<dbReference type="EMBL" id="JAUCMV010000004">
    <property type="protein sequence ID" value="KAK0405039.1"/>
    <property type="molecule type" value="Genomic_DNA"/>
</dbReference>
<feature type="transmembrane region" description="Helical" evidence="10">
    <location>
        <begin position="348"/>
        <end position="369"/>
    </location>
</feature>
<keyword evidence="8 10" id="KW-0868">Chloride</keyword>
<feature type="transmembrane region" description="Helical" evidence="10">
    <location>
        <begin position="207"/>
        <end position="229"/>
    </location>
</feature>
<evidence type="ECO:0000256" key="2">
    <source>
        <dbReference type="ARBA" id="ARBA00022448"/>
    </source>
</evidence>
<feature type="transmembrane region" description="Helical" evidence="10">
    <location>
        <begin position="509"/>
        <end position="529"/>
    </location>
</feature>
<feature type="compositionally biased region" description="Low complexity" evidence="11">
    <location>
        <begin position="1022"/>
        <end position="1034"/>
    </location>
</feature>
<dbReference type="PANTHER" id="PTHR45720">
    <property type="entry name" value="CHLORIDE CHANNEL PROTEIN 2"/>
    <property type="match status" value="1"/>
</dbReference>
<comment type="subcellular location">
    <subcellularLocation>
        <location evidence="1 10">Membrane</location>
        <topology evidence="1 10">Multi-pass membrane protein</topology>
    </subcellularLocation>
</comment>
<feature type="compositionally biased region" description="Basic and acidic residues" evidence="11">
    <location>
        <begin position="1036"/>
        <end position="1052"/>
    </location>
</feature>
<dbReference type="PRINTS" id="PR00762">
    <property type="entry name" value="CLCHANNEL"/>
</dbReference>
<dbReference type="SUPFAM" id="SSF54631">
    <property type="entry name" value="CBS-domain pair"/>
    <property type="match status" value="1"/>
</dbReference>
<dbReference type="Proteomes" id="UP001175271">
    <property type="component" value="Unassembled WGS sequence"/>
</dbReference>
<dbReference type="InterPro" id="IPR001807">
    <property type="entry name" value="ClC"/>
</dbReference>
<keyword evidence="7 10" id="KW-0472">Membrane</keyword>
<keyword evidence="5 10" id="KW-1133">Transmembrane helix</keyword>
<feature type="compositionally biased region" description="Basic residues" evidence="11">
    <location>
        <begin position="830"/>
        <end position="840"/>
    </location>
</feature>
<feature type="transmembrane region" description="Helical" evidence="10">
    <location>
        <begin position="158"/>
        <end position="179"/>
    </location>
</feature>
<protein>
    <recommendedName>
        <fullName evidence="10">Chloride channel protein</fullName>
    </recommendedName>
</protein>
<feature type="transmembrane region" description="Helical" evidence="10">
    <location>
        <begin position="541"/>
        <end position="561"/>
    </location>
</feature>
<keyword evidence="9" id="KW-0129">CBS domain</keyword>
<dbReference type="Pfam" id="PF00654">
    <property type="entry name" value="Voltage_CLC"/>
    <property type="match status" value="1"/>
</dbReference>
<dbReference type="GO" id="GO:0005247">
    <property type="term" value="F:voltage-gated chloride channel activity"/>
    <property type="evidence" value="ECO:0007669"/>
    <property type="project" value="TreeGrafter"/>
</dbReference>
<feature type="transmembrane region" description="Helical" evidence="10">
    <location>
        <begin position="265"/>
        <end position="292"/>
    </location>
</feature>
<feature type="transmembrane region" description="Helical" evidence="10">
    <location>
        <begin position="607"/>
        <end position="627"/>
    </location>
</feature>
<comment type="caution">
    <text evidence="13">The sequence shown here is derived from an EMBL/GenBank/DDBJ whole genome shotgun (WGS) entry which is preliminary data.</text>
</comment>
<proteinExistence type="inferred from homology"/>
<dbReference type="PANTHER" id="PTHR45720:SF10">
    <property type="entry name" value="CHLORIDE CHANNEL PROTEIN 2"/>
    <property type="match status" value="1"/>
</dbReference>
<dbReference type="Gene3D" id="1.10.3080.10">
    <property type="entry name" value="Clc chloride channel"/>
    <property type="match status" value="1"/>
</dbReference>
<dbReference type="CDD" id="cd03683">
    <property type="entry name" value="ClC_1_like"/>
    <property type="match status" value="1"/>
</dbReference>
<dbReference type="Gene3D" id="3.10.580.10">
    <property type="entry name" value="CBS-domain"/>
    <property type="match status" value="2"/>
</dbReference>
<dbReference type="InterPro" id="IPR050970">
    <property type="entry name" value="Cl_channel_volt-gated"/>
</dbReference>
<accession>A0AA39HHY6</accession>
<feature type="region of interest" description="Disordered" evidence="11">
    <location>
        <begin position="1009"/>
        <end position="1052"/>
    </location>
</feature>
<keyword evidence="6 10" id="KW-0406">Ion transport</keyword>
<evidence type="ECO:0000256" key="5">
    <source>
        <dbReference type="ARBA" id="ARBA00022989"/>
    </source>
</evidence>
<dbReference type="AlphaFoldDB" id="A0AA39HHY6"/>
<evidence type="ECO:0000313" key="14">
    <source>
        <dbReference type="Proteomes" id="UP001175271"/>
    </source>
</evidence>
<feature type="compositionally biased region" description="Polar residues" evidence="11">
    <location>
        <begin position="882"/>
        <end position="891"/>
    </location>
</feature>
<feature type="region of interest" description="Disordered" evidence="11">
    <location>
        <begin position="1102"/>
        <end position="1133"/>
    </location>
</feature>
<feature type="transmembrane region" description="Helical" evidence="10">
    <location>
        <begin position="573"/>
        <end position="600"/>
    </location>
</feature>
<evidence type="ECO:0000259" key="12">
    <source>
        <dbReference type="PROSITE" id="PS51371"/>
    </source>
</evidence>
<feature type="domain" description="CBS" evidence="12">
    <location>
        <begin position="663"/>
        <end position="724"/>
    </location>
</feature>
<keyword evidence="4" id="KW-0677">Repeat</keyword>
<evidence type="ECO:0000256" key="11">
    <source>
        <dbReference type="SAM" id="MobiDB-lite"/>
    </source>
</evidence>
<comment type="similarity">
    <text evidence="10">Belongs to the chloride channel (TC 2.A.49) family.</text>
</comment>
<dbReference type="PROSITE" id="PS51371">
    <property type="entry name" value="CBS"/>
    <property type="match status" value="1"/>
</dbReference>
<evidence type="ECO:0000313" key="13">
    <source>
        <dbReference type="EMBL" id="KAK0405039.1"/>
    </source>
</evidence>
<evidence type="ECO:0000256" key="7">
    <source>
        <dbReference type="ARBA" id="ARBA00023136"/>
    </source>
</evidence>
<dbReference type="InterPro" id="IPR046342">
    <property type="entry name" value="CBS_dom_sf"/>
</dbReference>
<dbReference type="GO" id="GO:0005886">
    <property type="term" value="C:plasma membrane"/>
    <property type="evidence" value="ECO:0007669"/>
    <property type="project" value="TreeGrafter"/>
</dbReference>
<feature type="transmembrane region" description="Helical" evidence="10">
    <location>
        <begin position="436"/>
        <end position="453"/>
    </location>
</feature>
<evidence type="ECO:0000256" key="9">
    <source>
        <dbReference type="PROSITE-ProRule" id="PRU00703"/>
    </source>
</evidence>